<evidence type="ECO:0000313" key="2">
    <source>
        <dbReference type="Proteomes" id="UP000032746"/>
    </source>
</evidence>
<reference evidence="1 2" key="1">
    <citation type="journal article" date="2015" name="J. Bacteriol.">
        <title>Resources for Genetic and Genomic Analysis of Emerging Pathogen Acinetobacter baumannii.</title>
        <authorList>
            <person name="Gallagher L.A."/>
            <person name="Ramage E."/>
            <person name="Weiss E.J."/>
            <person name="Radey M."/>
            <person name="Hayden H.S."/>
            <person name="Held K.G."/>
            <person name="Huse H.K."/>
            <person name="Zurawski D.V."/>
            <person name="Brittnacher M.J."/>
            <person name="Manoil C."/>
        </authorList>
    </citation>
    <scope>NUCLEOTIDE SEQUENCE [LARGE SCALE GENOMIC DNA]</scope>
    <source>
        <strain evidence="1 2">AB5075-UW</strain>
    </source>
</reference>
<name>A0A0D5YM59_ACIBA</name>
<evidence type="ECO:0000313" key="1">
    <source>
        <dbReference type="EMBL" id="AKA32906.1"/>
    </source>
</evidence>
<accession>A0A0D5YM59</accession>
<protein>
    <submittedName>
        <fullName evidence="1">Uncharacterized protein</fullName>
    </submittedName>
</protein>
<gene>
    <name evidence="1" type="ORF">ABUW_3200</name>
</gene>
<reference evidence="2" key="2">
    <citation type="submission" date="2015-03" db="EMBL/GenBank/DDBJ databases">
        <authorList>
            <person name="Gallagher L.A."/>
            <person name="Hayden H.S."/>
            <person name="Weiss E.J."/>
            <person name="Hager K.R."/>
            <person name="Ramage E."/>
            <person name="Radey M.R."/>
            <person name="Bydalek R."/>
            <person name="Manoil C."/>
            <person name="Miller S.I."/>
            <person name="Brittnacher M.J."/>
        </authorList>
    </citation>
    <scope>NUCLEOTIDE SEQUENCE [LARGE SCALE GENOMIC DNA]</scope>
    <source>
        <strain evidence="2">AB5075-UW</strain>
    </source>
</reference>
<dbReference type="Proteomes" id="UP000032746">
    <property type="component" value="Chromosome"/>
</dbReference>
<dbReference type="EMBL" id="CP008706">
    <property type="protein sequence ID" value="AKA32906.1"/>
    <property type="molecule type" value="Genomic_DNA"/>
</dbReference>
<dbReference type="AlphaFoldDB" id="A0A0D5YM59"/>
<organism evidence="1 2">
    <name type="scientific">Acinetobacter baumannii</name>
    <dbReference type="NCBI Taxonomy" id="470"/>
    <lineage>
        <taxon>Bacteria</taxon>
        <taxon>Pseudomonadati</taxon>
        <taxon>Pseudomonadota</taxon>
        <taxon>Gammaproteobacteria</taxon>
        <taxon>Moraxellales</taxon>
        <taxon>Moraxellaceae</taxon>
        <taxon>Acinetobacter</taxon>
        <taxon>Acinetobacter calcoaceticus/baumannii complex</taxon>
    </lineage>
</organism>
<proteinExistence type="predicted"/>
<dbReference type="PATRIC" id="fig|470.1345.peg.3143"/>
<sequence>MGLYIYEDRYRYLKYFSSSKIGFNKDDFYFEQKPKNKNR</sequence>